<evidence type="ECO:0000313" key="4">
    <source>
        <dbReference type="Proteomes" id="UP001491310"/>
    </source>
</evidence>
<protein>
    <recommendedName>
        <fullName evidence="5">SGNH hydrolase-type esterase domain-containing protein</fullName>
    </recommendedName>
</protein>
<dbReference type="Gene3D" id="3.40.50.1110">
    <property type="entry name" value="SGNH hydrolase"/>
    <property type="match status" value="1"/>
</dbReference>
<organism evidence="3 4">
    <name type="scientific">Coccomyxa subellipsoidea</name>
    <dbReference type="NCBI Taxonomy" id="248742"/>
    <lineage>
        <taxon>Eukaryota</taxon>
        <taxon>Viridiplantae</taxon>
        <taxon>Chlorophyta</taxon>
        <taxon>core chlorophytes</taxon>
        <taxon>Trebouxiophyceae</taxon>
        <taxon>Trebouxiophyceae incertae sedis</taxon>
        <taxon>Coccomyxaceae</taxon>
        <taxon>Coccomyxa</taxon>
    </lineage>
</organism>
<keyword evidence="2" id="KW-0732">Signal</keyword>
<dbReference type="PANTHER" id="PTHR34407:SF1">
    <property type="entry name" value="SGNH HYDROLASE-TYPE ESTERASE DOMAIN-CONTAINING PROTEIN"/>
    <property type="match status" value="1"/>
</dbReference>
<dbReference type="SUPFAM" id="SSF52266">
    <property type="entry name" value="SGNH hydrolase"/>
    <property type="match status" value="1"/>
</dbReference>
<evidence type="ECO:0008006" key="5">
    <source>
        <dbReference type="Google" id="ProtNLM"/>
    </source>
</evidence>
<gene>
    <name evidence="3" type="ORF">WJX75_008861</name>
</gene>
<reference evidence="3 4" key="1">
    <citation type="journal article" date="2024" name="Nat. Commun.">
        <title>Phylogenomics reveals the evolutionary origins of lichenization in chlorophyte algae.</title>
        <authorList>
            <person name="Puginier C."/>
            <person name="Libourel C."/>
            <person name="Otte J."/>
            <person name="Skaloud P."/>
            <person name="Haon M."/>
            <person name="Grisel S."/>
            <person name="Petersen M."/>
            <person name="Berrin J.G."/>
            <person name="Delaux P.M."/>
            <person name="Dal Grande F."/>
            <person name="Keller J."/>
        </authorList>
    </citation>
    <scope>NUCLEOTIDE SEQUENCE [LARGE SCALE GENOMIC DNA]</scope>
    <source>
        <strain evidence="3 4">SAG 216-7</strain>
    </source>
</reference>
<comment type="caution">
    <text evidence="3">The sequence shown here is derived from an EMBL/GenBank/DDBJ whole genome shotgun (WGS) entry which is preliminary data.</text>
</comment>
<dbReference type="CDD" id="cd00229">
    <property type="entry name" value="SGNH_hydrolase"/>
    <property type="match status" value="1"/>
</dbReference>
<evidence type="ECO:0000313" key="3">
    <source>
        <dbReference type="EMBL" id="KAK9915415.1"/>
    </source>
</evidence>
<feature type="region of interest" description="Disordered" evidence="1">
    <location>
        <begin position="544"/>
        <end position="588"/>
    </location>
</feature>
<accession>A0ABR2YVM5</accession>
<evidence type="ECO:0000256" key="1">
    <source>
        <dbReference type="SAM" id="MobiDB-lite"/>
    </source>
</evidence>
<dbReference type="EMBL" id="JALJOT010000005">
    <property type="protein sequence ID" value="KAK9915415.1"/>
    <property type="molecule type" value="Genomic_DNA"/>
</dbReference>
<dbReference type="Proteomes" id="UP001491310">
    <property type="component" value="Unassembled WGS sequence"/>
</dbReference>
<sequence length="664" mass="74462">MTSLGCFNNQTLAAFLVLFIVVRPALVRGFWPGEDSLWSVESVNTSRLCTNATVEDVNPEDPAIWQFTRKPVPQEYSFLHHVHSLFGKSFENEGHPQARRAATQERLLAYKLLVSEQMLAQGLSNVGDSRRMERFFGKLLRGESVTMVSLGGSITAGQGSTVSGDAYIPRIYEWVRIAFPHKDHRFLNRALPGTTSSYVSPCALQMVPPEADFVLLEFTFNDAERASEGRDDPTRRGFERLIRKMLNLPKRPAVMYFHVWTPRRLGFKFFESPENLIEMVPEYYGLPSISMRNALYHYVANFTVPADWLWRSDINHANCLGHRYMADLIIGYFQNIALHALDHSTDKKGTPLQHEAAVREELPQPMFEGNWETHASHCRMDADFKALVGQAQDWRWVNEGKSPERPKWGYVTEREGDSLTVRVPTEGFMPVEGEPIDEAPLTIGVSCLMSYEHTGAVLLECEEGCECRPRQYSLRHWNHVSLVYWKPLLDVSLRNGTDHCSIRVSNPVRNSSDSKLKVSGVMITREDFMVSIFDYNKDAEEAERAERAAAAVGGPDSPPGATADRGDRNLSDGPGHRRGCGGPAVAGSSPCAEGEDRLAGWQWVVPAWVVAAVLAVALVWDKQAWLSSLIRQCKRLVHWPRARRRLLCCGERGCAGSPGGKCAA</sequence>
<evidence type="ECO:0000256" key="2">
    <source>
        <dbReference type="SAM" id="SignalP"/>
    </source>
</evidence>
<proteinExistence type="predicted"/>
<dbReference type="PANTHER" id="PTHR34407">
    <property type="entry name" value="EXPRESSED PROTEIN"/>
    <property type="match status" value="1"/>
</dbReference>
<name>A0ABR2YVM5_9CHLO</name>
<dbReference type="InterPro" id="IPR036514">
    <property type="entry name" value="SGNH_hydro_sf"/>
</dbReference>
<keyword evidence="4" id="KW-1185">Reference proteome</keyword>
<feature type="chain" id="PRO_5046859125" description="SGNH hydrolase-type esterase domain-containing protein" evidence="2">
    <location>
        <begin position="30"/>
        <end position="664"/>
    </location>
</feature>
<feature type="signal peptide" evidence="2">
    <location>
        <begin position="1"/>
        <end position="29"/>
    </location>
</feature>